<dbReference type="EMBL" id="JACVVK020000009">
    <property type="protein sequence ID" value="KAK7505795.1"/>
    <property type="molecule type" value="Genomic_DNA"/>
</dbReference>
<evidence type="ECO:0000313" key="2">
    <source>
        <dbReference type="EMBL" id="KAK7505795.1"/>
    </source>
</evidence>
<sequence length="127" mass="14269">MFLPAVTGTAITIYFSIGSLLFMYSFVTLTQPPVSFCSHIYYNSVLQRPPATGIHCNSSSVVRRCLMSHKQINFQTKAGGHFEWTIPSATMLYWTGGSIFRFASQIEREIFHANQKNMDIPPGLPCI</sequence>
<keyword evidence="1" id="KW-1133">Transmembrane helix</keyword>
<accession>A0ABD0M234</accession>
<gene>
    <name evidence="2" type="ORF">BaRGS_00003066</name>
</gene>
<proteinExistence type="predicted"/>
<organism evidence="2 3">
    <name type="scientific">Batillaria attramentaria</name>
    <dbReference type="NCBI Taxonomy" id="370345"/>
    <lineage>
        <taxon>Eukaryota</taxon>
        <taxon>Metazoa</taxon>
        <taxon>Spiralia</taxon>
        <taxon>Lophotrochozoa</taxon>
        <taxon>Mollusca</taxon>
        <taxon>Gastropoda</taxon>
        <taxon>Caenogastropoda</taxon>
        <taxon>Sorbeoconcha</taxon>
        <taxon>Cerithioidea</taxon>
        <taxon>Batillariidae</taxon>
        <taxon>Batillaria</taxon>
    </lineage>
</organism>
<keyword evidence="1" id="KW-0472">Membrane</keyword>
<feature type="transmembrane region" description="Helical" evidence="1">
    <location>
        <begin position="6"/>
        <end position="27"/>
    </location>
</feature>
<evidence type="ECO:0000256" key="1">
    <source>
        <dbReference type="SAM" id="Phobius"/>
    </source>
</evidence>
<comment type="caution">
    <text evidence="2">The sequence shown here is derived from an EMBL/GenBank/DDBJ whole genome shotgun (WGS) entry which is preliminary data.</text>
</comment>
<protein>
    <submittedName>
        <fullName evidence="2">Uncharacterized protein</fullName>
    </submittedName>
</protein>
<evidence type="ECO:0000313" key="3">
    <source>
        <dbReference type="Proteomes" id="UP001519460"/>
    </source>
</evidence>
<name>A0ABD0M234_9CAEN</name>
<dbReference type="Proteomes" id="UP001519460">
    <property type="component" value="Unassembled WGS sequence"/>
</dbReference>
<dbReference type="AlphaFoldDB" id="A0ABD0M234"/>
<keyword evidence="3" id="KW-1185">Reference proteome</keyword>
<reference evidence="2 3" key="1">
    <citation type="journal article" date="2023" name="Sci. Data">
        <title>Genome assembly of the Korean intertidal mud-creeper Batillaria attramentaria.</title>
        <authorList>
            <person name="Patra A.K."/>
            <person name="Ho P.T."/>
            <person name="Jun S."/>
            <person name="Lee S.J."/>
            <person name="Kim Y."/>
            <person name="Won Y.J."/>
        </authorList>
    </citation>
    <scope>NUCLEOTIDE SEQUENCE [LARGE SCALE GENOMIC DNA]</scope>
    <source>
        <strain evidence="2">Wonlab-2016</strain>
    </source>
</reference>
<keyword evidence="1" id="KW-0812">Transmembrane</keyword>